<accession>A0A0L6VS01</accession>
<reference evidence="2 3" key="1">
    <citation type="submission" date="2015-08" db="EMBL/GenBank/DDBJ databases">
        <title>Next Generation Sequencing and Analysis of the Genome of Puccinia sorghi L Schw, the Causal Agent of Maize Common Rust.</title>
        <authorList>
            <person name="Rochi L."/>
            <person name="Burguener G."/>
            <person name="Darino M."/>
            <person name="Turjanski A."/>
            <person name="Kreff E."/>
            <person name="Dieguez M.J."/>
            <person name="Sacco F."/>
        </authorList>
    </citation>
    <scope>NUCLEOTIDE SEQUENCE [LARGE SCALE GENOMIC DNA]</scope>
    <source>
        <strain evidence="2 3">RO10H11247</strain>
    </source>
</reference>
<keyword evidence="3" id="KW-1185">Reference proteome</keyword>
<comment type="caution">
    <text evidence="2">The sequence shown here is derived from an EMBL/GenBank/DDBJ whole genome shotgun (WGS) entry which is preliminary data.</text>
</comment>
<name>A0A0L6VS01_9BASI</name>
<dbReference type="InterPro" id="IPR053024">
    <property type="entry name" value="Fungal_surface_NADase"/>
</dbReference>
<protein>
    <recommendedName>
        <fullName evidence="1">TNT domain-containing protein</fullName>
    </recommendedName>
</protein>
<evidence type="ECO:0000313" key="3">
    <source>
        <dbReference type="Proteomes" id="UP000037035"/>
    </source>
</evidence>
<dbReference type="OrthoDB" id="2923349at2759"/>
<dbReference type="EMBL" id="LAVV01001521">
    <property type="protein sequence ID" value="KNZ63493.1"/>
    <property type="molecule type" value="Genomic_DNA"/>
</dbReference>
<dbReference type="VEuPathDB" id="FungiDB:VP01_1136g1"/>
<evidence type="ECO:0000313" key="2">
    <source>
        <dbReference type="EMBL" id="KNZ63493.1"/>
    </source>
</evidence>
<gene>
    <name evidence="2" type="ORF">VP01_1136g1</name>
</gene>
<dbReference type="AlphaFoldDB" id="A0A0L6VS01"/>
<dbReference type="Proteomes" id="UP000037035">
    <property type="component" value="Unassembled WGS sequence"/>
</dbReference>
<dbReference type="PANTHER" id="PTHR42059">
    <property type="entry name" value="TNT DOMAIN-CONTAINING PROTEIN"/>
    <property type="match status" value="1"/>
</dbReference>
<dbReference type="GO" id="GO:0050135">
    <property type="term" value="F:NADP+ nucleosidase activity"/>
    <property type="evidence" value="ECO:0007669"/>
    <property type="project" value="InterPro"/>
</dbReference>
<sequence length="207" mass="22886">MTAGVMGVLNTEIEGVEAEARTCRQPCTERFRSNSSIYVCGDPRLGPVQLPTRWPLSGVTATYNRYGGVCPASFLKRWTAHGSFQYPPHNGFLTTADDTPILGNFTLEIGRRIDRFGSESGDIAHPFETPFAHRSLPPSSLNTPLNQNGRPGNVSFNYHLYEVKKRIVVLVGPVAPWFGQAGMGTQFKFSQTIASYLNQGYLQRISN</sequence>
<proteinExistence type="predicted"/>
<dbReference type="InterPro" id="IPR025331">
    <property type="entry name" value="TNT"/>
</dbReference>
<feature type="domain" description="TNT" evidence="1">
    <location>
        <begin position="106"/>
        <end position="205"/>
    </location>
</feature>
<organism evidence="2 3">
    <name type="scientific">Puccinia sorghi</name>
    <dbReference type="NCBI Taxonomy" id="27349"/>
    <lineage>
        <taxon>Eukaryota</taxon>
        <taxon>Fungi</taxon>
        <taxon>Dikarya</taxon>
        <taxon>Basidiomycota</taxon>
        <taxon>Pucciniomycotina</taxon>
        <taxon>Pucciniomycetes</taxon>
        <taxon>Pucciniales</taxon>
        <taxon>Pucciniaceae</taxon>
        <taxon>Puccinia</taxon>
    </lineage>
</organism>
<dbReference type="Pfam" id="PF14021">
    <property type="entry name" value="TNT"/>
    <property type="match status" value="1"/>
</dbReference>
<dbReference type="PANTHER" id="PTHR42059:SF1">
    <property type="entry name" value="TNT DOMAIN-CONTAINING PROTEIN"/>
    <property type="match status" value="1"/>
</dbReference>
<evidence type="ECO:0000259" key="1">
    <source>
        <dbReference type="Pfam" id="PF14021"/>
    </source>
</evidence>